<dbReference type="AlphaFoldDB" id="A0ABD0RB37"/>
<evidence type="ECO:0008006" key="3">
    <source>
        <dbReference type="Google" id="ProtNLM"/>
    </source>
</evidence>
<sequence>RPDLTNLSTETPAASDPLTELVNAFKAAFQPTPSPPSASGSPMAMPTTFVGDAAECCVFLLQINLYIHMQPQHRLSPISSHRTATGTLTTSDQLFRLQQGTSSVNDYTLHFRKLEVARGWNKIALLGAYRQGLNPEIHVAMALYDDSSGLESFLQRTTRVSQLPATDYRSSACLGGCELPSTRPKANRYDSPFTHLT</sequence>
<comment type="caution">
    <text evidence="1">The sequence shown here is derived from an EMBL/GenBank/DDBJ whole genome shotgun (WGS) entry which is preliminary data.</text>
</comment>
<evidence type="ECO:0000313" key="2">
    <source>
        <dbReference type="Proteomes" id="UP001529510"/>
    </source>
</evidence>
<name>A0ABD0RB37_CIRMR</name>
<reference evidence="1 2" key="1">
    <citation type="submission" date="2024-05" db="EMBL/GenBank/DDBJ databases">
        <title>Genome sequencing and assembly of Indian major carp, Cirrhinus mrigala (Hamilton, 1822).</title>
        <authorList>
            <person name="Mohindra V."/>
            <person name="Chowdhury L.M."/>
            <person name="Lal K."/>
            <person name="Jena J.K."/>
        </authorList>
    </citation>
    <scope>NUCLEOTIDE SEQUENCE [LARGE SCALE GENOMIC DNA]</scope>
    <source>
        <strain evidence="1">CM1030</strain>
        <tissue evidence="1">Blood</tissue>
    </source>
</reference>
<dbReference type="Proteomes" id="UP001529510">
    <property type="component" value="Unassembled WGS sequence"/>
</dbReference>
<organism evidence="1 2">
    <name type="scientific">Cirrhinus mrigala</name>
    <name type="common">Mrigala</name>
    <dbReference type="NCBI Taxonomy" id="683832"/>
    <lineage>
        <taxon>Eukaryota</taxon>
        <taxon>Metazoa</taxon>
        <taxon>Chordata</taxon>
        <taxon>Craniata</taxon>
        <taxon>Vertebrata</taxon>
        <taxon>Euteleostomi</taxon>
        <taxon>Actinopterygii</taxon>
        <taxon>Neopterygii</taxon>
        <taxon>Teleostei</taxon>
        <taxon>Ostariophysi</taxon>
        <taxon>Cypriniformes</taxon>
        <taxon>Cyprinidae</taxon>
        <taxon>Labeoninae</taxon>
        <taxon>Labeonini</taxon>
        <taxon>Cirrhinus</taxon>
    </lineage>
</organism>
<protein>
    <recommendedName>
        <fullName evidence="3">Retrotransposon gag domain-containing protein</fullName>
    </recommendedName>
</protein>
<dbReference type="EMBL" id="JAMKFB020000004">
    <property type="protein sequence ID" value="KAL0194795.1"/>
    <property type="molecule type" value="Genomic_DNA"/>
</dbReference>
<keyword evidence="2" id="KW-1185">Reference proteome</keyword>
<gene>
    <name evidence="1" type="ORF">M9458_008367</name>
</gene>
<proteinExistence type="predicted"/>
<feature type="non-terminal residue" evidence="1">
    <location>
        <position position="1"/>
    </location>
</feature>
<feature type="non-terminal residue" evidence="1">
    <location>
        <position position="197"/>
    </location>
</feature>
<evidence type="ECO:0000313" key="1">
    <source>
        <dbReference type="EMBL" id="KAL0194795.1"/>
    </source>
</evidence>
<accession>A0ABD0RB37</accession>